<feature type="transmembrane region" description="Helical" evidence="1">
    <location>
        <begin position="469"/>
        <end position="486"/>
    </location>
</feature>
<feature type="transmembrane region" description="Helical" evidence="1">
    <location>
        <begin position="27"/>
        <end position="45"/>
    </location>
</feature>
<feature type="transmembrane region" description="Helical" evidence="1">
    <location>
        <begin position="57"/>
        <end position="75"/>
    </location>
</feature>
<dbReference type="AlphaFoldDB" id="A0A1H0RE38"/>
<feature type="transmembrane region" description="Helical" evidence="1">
    <location>
        <begin position="335"/>
        <end position="365"/>
    </location>
</feature>
<feature type="transmembrane region" description="Helical" evidence="1">
    <location>
        <begin position="409"/>
        <end position="426"/>
    </location>
</feature>
<feature type="transmembrane region" description="Helical" evidence="1">
    <location>
        <begin position="562"/>
        <end position="580"/>
    </location>
</feature>
<feature type="transmembrane region" description="Helical" evidence="1">
    <location>
        <begin position="262"/>
        <end position="282"/>
    </location>
</feature>
<evidence type="ECO:0000313" key="3">
    <source>
        <dbReference type="Proteomes" id="UP000199077"/>
    </source>
</evidence>
<feature type="transmembrane region" description="Helical" evidence="1">
    <location>
        <begin position="302"/>
        <end position="323"/>
    </location>
</feature>
<proteinExistence type="predicted"/>
<gene>
    <name evidence="2" type="ORF">SAMN04489867_1928</name>
</gene>
<feature type="transmembrane region" description="Helical" evidence="1">
    <location>
        <begin position="140"/>
        <end position="163"/>
    </location>
</feature>
<sequence length="783" mass="82291">MGTVFVLSSSLMPTADRLPTPLRRASPGVVAATVCVLVAIVLLAAWGVRPMELARYAAYWVGVVALPGVLVWRVLGPRLRYGVEDLAVGASLGYAAEVVGRIAFTAAGLPPVAGALAPSALSVLALAVPSIRRRAARPWVALPAAVSWGYAAIALVTSVWFAFGYFARQPVSWTGRGGPENDLLFALALAGEATHRWPLEFPWVQGEPLLYHWFFAEHLASATQLTGVPLPTLVLRLDLLPAMALVLLGTGALATRLARRSWVGPLAGGLLLVVQDASALPWSKLLAQPTADLMGVPYDVSFWWSTSGAFAAVVFTPLAVLLVDVVRGAARRRTWWLLVPLLGVGAGAKASVLPVVLAGTAWVVLSQWWVTRRLNRPALTALVAAGVVFAASWATIYGGQSQSLVLGPFRYVLTTALGSLLLGDTVPGRSALVLVLALIACLATLLVPVAGLGLLLSDRRARTDPAAQLALGGLILGVAGVVLLYHQGQSNLYFLRTALPLLTAAAAWGVSTRVASGVPVKALRPAAVAFAAGLVVMAVLALRDWAVFGPGQGALSRFGQVLIPWAVLAVLALAAAAYLRRSPGRRAVLGLLLVLFLAGAGAVRVPGQAVGWVASHPVGWVDQQANPSQQIDADGVRAARWIASHSGPDDVVVTNALCSNGSSAEVGVCVNRTFWVAAYTERRTVVSGWGYTATANRLATETGAVNNWEVPFWDRARWDAVRSFLADPSTTGADQLAQRGVHWVLAVPGYDPVGDRMGDVADPVFRAGGATVYRLRAPQPPSS</sequence>
<feature type="transmembrane region" description="Helical" evidence="1">
    <location>
        <begin position="522"/>
        <end position="542"/>
    </location>
</feature>
<feature type="transmembrane region" description="Helical" evidence="1">
    <location>
        <begin position="377"/>
        <end position="397"/>
    </location>
</feature>
<keyword evidence="1" id="KW-0812">Transmembrane</keyword>
<feature type="transmembrane region" description="Helical" evidence="1">
    <location>
        <begin position="233"/>
        <end position="255"/>
    </location>
</feature>
<protein>
    <recommendedName>
        <fullName evidence="4">Chlor_Arch_YYY domain-containing protein</fullName>
    </recommendedName>
</protein>
<dbReference type="STRING" id="443156.SAMN04489867_1928"/>
<keyword evidence="3" id="KW-1185">Reference proteome</keyword>
<evidence type="ECO:0008006" key="4">
    <source>
        <dbReference type="Google" id="ProtNLM"/>
    </source>
</evidence>
<name>A0A1H0RE38_9MICO</name>
<dbReference type="EMBL" id="LT629711">
    <property type="protein sequence ID" value="SDP27691.1"/>
    <property type="molecule type" value="Genomic_DNA"/>
</dbReference>
<dbReference type="Proteomes" id="UP000199077">
    <property type="component" value="Chromosome I"/>
</dbReference>
<feature type="transmembrane region" description="Helical" evidence="1">
    <location>
        <begin position="587"/>
        <end position="605"/>
    </location>
</feature>
<reference evidence="3" key="1">
    <citation type="submission" date="2016-10" db="EMBL/GenBank/DDBJ databases">
        <authorList>
            <person name="Varghese N."/>
            <person name="Submissions S."/>
        </authorList>
    </citation>
    <scope>NUCLEOTIDE SEQUENCE [LARGE SCALE GENOMIC DNA]</scope>
    <source>
        <strain evidence="3">DSM 22329</strain>
    </source>
</reference>
<organism evidence="2 3">
    <name type="scientific">Pedococcus dokdonensis</name>
    <dbReference type="NCBI Taxonomy" id="443156"/>
    <lineage>
        <taxon>Bacteria</taxon>
        <taxon>Bacillati</taxon>
        <taxon>Actinomycetota</taxon>
        <taxon>Actinomycetes</taxon>
        <taxon>Micrococcales</taxon>
        <taxon>Intrasporangiaceae</taxon>
        <taxon>Pedococcus</taxon>
    </lineage>
</organism>
<evidence type="ECO:0000256" key="1">
    <source>
        <dbReference type="SAM" id="Phobius"/>
    </source>
</evidence>
<evidence type="ECO:0000313" key="2">
    <source>
        <dbReference type="EMBL" id="SDP27691.1"/>
    </source>
</evidence>
<feature type="transmembrane region" description="Helical" evidence="1">
    <location>
        <begin position="492"/>
        <end position="510"/>
    </location>
</feature>
<feature type="transmembrane region" description="Helical" evidence="1">
    <location>
        <begin position="102"/>
        <end position="128"/>
    </location>
</feature>
<accession>A0A1H0RE38</accession>
<keyword evidence="1" id="KW-0472">Membrane</keyword>
<feature type="transmembrane region" description="Helical" evidence="1">
    <location>
        <begin position="432"/>
        <end position="457"/>
    </location>
</feature>
<keyword evidence="1" id="KW-1133">Transmembrane helix</keyword>